<dbReference type="InterPro" id="IPR013783">
    <property type="entry name" value="Ig-like_fold"/>
</dbReference>
<evidence type="ECO:0000313" key="3">
    <source>
        <dbReference type="EMBL" id="PRY67943.1"/>
    </source>
</evidence>
<evidence type="ECO:0000256" key="2">
    <source>
        <dbReference type="SAM" id="Phobius"/>
    </source>
</evidence>
<dbReference type="InterPro" id="IPR036116">
    <property type="entry name" value="FN3_sf"/>
</dbReference>
<feature type="region of interest" description="Disordered" evidence="1">
    <location>
        <begin position="411"/>
        <end position="528"/>
    </location>
</feature>
<gene>
    <name evidence="3" type="ORF">B0I08_105104</name>
</gene>
<keyword evidence="2" id="KW-0812">Transmembrane</keyword>
<feature type="compositionally biased region" description="Pro residues" evidence="1">
    <location>
        <begin position="485"/>
        <end position="498"/>
    </location>
</feature>
<dbReference type="Proteomes" id="UP000237983">
    <property type="component" value="Unassembled WGS sequence"/>
</dbReference>
<proteinExistence type="predicted"/>
<evidence type="ECO:0000313" key="4">
    <source>
        <dbReference type="Proteomes" id="UP000237983"/>
    </source>
</evidence>
<keyword evidence="2" id="KW-0472">Membrane</keyword>
<keyword evidence="2" id="KW-1133">Transmembrane helix</keyword>
<feature type="transmembrane region" description="Helical" evidence="2">
    <location>
        <begin position="12"/>
        <end position="33"/>
    </location>
</feature>
<feature type="compositionally biased region" description="Low complexity" evidence="1">
    <location>
        <begin position="343"/>
        <end position="361"/>
    </location>
</feature>
<dbReference type="RefSeq" id="WP_106212528.1">
    <property type="nucleotide sequence ID" value="NZ_PVTL01000005.1"/>
</dbReference>
<dbReference type="SUPFAM" id="SSF49265">
    <property type="entry name" value="Fibronectin type III"/>
    <property type="match status" value="1"/>
</dbReference>
<organism evidence="3 4">
    <name type="scientific">Glaciihabitans tibetensis</name>
    <dbReference type="NCBI Taxonomy" id="1266600"/>
    <lineage>
        <taxon>Bacteria</taxon>
        <taxon>Bacillati</taxon>
        <taxon>Actinomycetota</taxon>
        <taxon>Actinomycetes</taxon>
        <taxon>Micrococcales</taxon>
        <taxon>Microbacteriaceae</taxon>
        <taxon>Glaciihabitans</taxon>
    </lineage>
</organism>
<name>A0A2T0VCN9_9MICO</name>
<dbReference type="OrthoDB" id="5105089at2"/>
<dbReference type="Gene3D" id="2.60.40.10">
    <property type="entry name" value="Immunoglobulins"/>
    <property type="match status" value="1"/>
</dbReference>
<evidence type="ECO:0008006" key="5">
    <source>
        <dbReference type="Google" id="ProtNLM"/>
    </source>
</evidence>
<accession>A0A2T0VCN9</accession>
<comment type="caution">
    <text evidence="3">The sequence shown here is derived from an EMBL/GenBank/DDBJ whole genome shotgun (WGS) entry which is preliminary data.</text>
</comment>
<feature type="compositionally biased region" description="Acidic residues" evidence="1">
    <location>
        <begin position="425"/>
        <end position="437"/>
    </location>
</feature>
<evidence type="ECO:0000256" key="1">
    <source>
        <dbReference type="SAM" id="MobiDB-lite"/>
    </source>
</evidence>
<dbReference type="AlphaFoldDB" id="A0A2T0VCN9"/>
<feature type="compositionally biased region" description="Polar residues" evidence="1">
    <location>
        <begin position="465"/>
        <end position="474"/>
    </location>
</feature>
<dbReference type="GO" id="GO:0005975">
    <property type="term" value="P:carbohydrate metabolic process"/>
    <property type="evidence" value="ECO:0007669"/>
    <property type="project" value="UniProtKB-ARBA"/>
</dbReference>
<sequence length="808" mass="82050">MEATRPARRSSWIQAAGVAAVVAAFIAVAVIAAPDTTAARNMINDAGVWVTNDTIPAVGRVNTEINELNSVVPTPVESAELVQSGRWVVSVDRDAGTVTRIEASTARPVGSLALPDSGATLAIVGDELVIAPRLGGALRSVPLETLGVARESSARGIRSDLDLGRDAVVTNTPTGGFFAVSRALGAVLRAELGTPVAEADRVSVDLRAVSGAMQAAATSIGWAILDVESGDLVTPGGVVELGKASGGRAAGMALQETAVLTAAEPDEWTRESVLVATRVELLEVDLRTNRVSVLSGGHDGVPVRPVSVGGCDFAAWSDGSVWQRCAEDESARGSDAGTGSGSAEGSSAGSTAGSGADSTGRVSTLAGMGNAARPVFRTNADRVLLNDPASGQVWAVQSAGALVDNWSDEERDDAAHLADGAADAAEGEDSEDSDDSADPSGPDEVPVAVPTEFARPRVGPGQPAGANTSFSTDASPAGNGSPATVPVPPSVPQPPAAPTPEANDPTPPTPGDGEAGGTMPVPTPVTAGLDARDHTVTLTWRPFGDTGDSPTLGYFAQSLGADAAPPTACAVLSPPSTDVRAPAGGEVRALGLWTTATFSGIAEEGATYGFVVWGYNRAGCVASETVWVTPPVAPGAVTVIDGGMVDLGMEREYRVASVTPAASRYEIQRMDGTGTPVGQIAEFTSVGIVPRTLTGGAFGEVYTFQLRACNALADGGACGPWITKAAPEPSLTFALKDLAYSPTTGTWTWAAMPDNGAAPMKVRCGSYSGQFVGYKFTSTSCTGDAAAPTGDAFLRFTSGVSSRQFDSK</sequence>
<protein>
    <recommendedName>
        <fullName evidence="5">Fibronectin type-III domain-containing protein</fullName>
    </recommendedName>
</protein>
<keyword evidence="4" id="KW-1185">Reference proteome</keyword>
<feature type="region of interest" description="Disordered" evidence="1">
    <location>
        <begin position="327"/>
        <end position="361"/>
    </location>
</feature>
<dbReference type="EMBL" id="PVTL01000005">
    <property type="protein sequence ID" value="PRY67943.1"/>
    <property type="molecule type" value="Genomic_DNA"/>
</dbReference>
<reference evidence="3 4" key="1">
    <citation type="submission" date="2018-03" db="EMBL/GenBank/DDBJ databases">
        <title>Genomic Encyclopedia of Type Strains, Phase III (KMG-III): the genomes of soil and plant-associated and newly described type strains.</title>
        <authorList>
            <person name="Whitman W."/>
        </authorList>
    </citation>
    <scope>NUCLEOTIDE SEQUENCE [LARGE SCALE GENOMIC DNA]</scope>
    <source>
        <strain evidence="3 4">CGMCC 1.12484</strain>
    </source>
</reference>